<evidence type="ECO:0000313" key="9">
    <source>
        <dbReference type="Proteomes" id="UP000608345"/>
    </source>
</evidence>
<evidence type="ECO:0000256" key="6">
    <source>
        <dbReference type="ARBA" id="ARBA00022691"/>
    </source>
</evidence>
<dbReference type="Pfam" id="PF01135">
    <property type="entry name" value="PCMT"/>
    <property type="match status" value="1"/>
</dbReference>
<evidence type="ECO:0000256" key="4">
    <source>
        <dbReference type="ARBA" id="ARBA00022603"/>
    </source>
</evidence>
<dbReference type="CDD" id="cd02440">
    <property type="entry name" value="AdoMet_MTases"/>
    <property type="match status" value="1"/>
</dbReference>
<comment type="function">
    <text evidence="7">Catalyzes the methyl esterification of L-isoaspartyl residues in peptides and proteins that result from spontaneous decomposition of normal L-aspartyl and L-asparaginyl residues. It plays a role in the repair and/or degradation of damaged proteins.</text>
</comment>
<keyword evidence="6 7" id="KW-0949">S-adenosyl-L-methionine</keyword>
<comment type="caution">
    <text evidence="8">The sequence shown here is derived from an EMBL/GenBank/DDBJ whole genome shotgun (WGS) entry which is preliminary data.</text>
</comment>
<comment type="similarity">
    <text evidence="2 7">Belongs to the methyltransferase superfamily. L-isoaspartyl/D-aspartyl protein methyltransferase family.</text>
</comment>
<dbReference type="SUPFAM" id="SSF53335">
    <property type="entry name" value="S-adenosyl-L-methionine-dependent methyltransferases"/>
    <property type="match status" value="1"/>
</dbReference>
<dbReference type="NCBIfam" id="TIGR00080">
    <property type="entry name" value="pimt"/>
    <property type="match status" value="1"/>
</dbReference>
<dbReference type="PANTHER" id="PTHR11579">
    <property type="entry name" value="PROTEIN-L-ISOASPARTATE O-METHYLTRANSFERASE"/>
    <property type="match status" value="1"/>
</dbReference>
<accession>A0A918MU08</accession>
<dbReference type="GO" id="GO:0004719">
    <property type="term" value="F:protein-L-isoaspartate (D-aspartate) O-methyltransferase activity"/>
    <property type="evidence" value="ECO:0007669"/>
    <property type="project" value="UniProtKB-UniRule"/>
</dbReference>
<dbReference type="Gene3D" id="3.40.50.150">
    <property type="entry name" value="Vaccinia Virus protein VP39"/>
    <property type="match status" value="1"/>
</dbReference>
<comment type="catalytic activity">
    <reaction evidence="7">
        <text>[protein]-L-isoaspartate + S-adenosyl-L-methionine = [protein]-L-isoaspartate alpha-methyl ester + S-adenosyl-L-homocysteine</text>
        <dbReference type="Rhea" id="RHEA:12705"/>
        <dbReference type="Rhea" id="RHEA-COMP:12143"/>
        <dbReference type="Rhea" id="RHEA-COMP:12144"/>
        <dbReference type="ChEBI" id="CHEBI:57856"/>
        <dbReference type="ChEBI" id="CHEBI:59789"/>
        <dbReference type="ChEBI" id="CHEBI:90596"/>
        <dbReference type="ChEBI" id="CHEBI:90598"/>
        <dbReference type="EC" id="2.1.1.77"/>
    </reaction>
</comment>
<dbReference type="PANTHER" id="PTHR11579:SF0">
    <property type="entry name" value="PROTEIN-L-ISOASPARTATE(D-ASPARTATE) O-METHYLTRANSFERASE"/>
    <property type="match status" value="1"/>
</dbReference>
<comment type="subcellular location">
    <subcellularLocation>
        <location evidence="1 7">Cytoplasm</location>
    </subcellularLocation>
</comment>
<dbReference type="FunFam" id="3.40.50.150:FF:000010">
    <property type="entry name" value="Protein-L-isoaspartate O-methyltransferase"/>
    <property type="match status" value="1"/>
</dbReference>
<reference evidence="8" key="1">
    <citation type="journal article" date="2014" name="Int. J. Syst. Evol. Microbiol.">
        <title>Complete genome sequence of Corynebacterium casei LMG S-19264T (=DSM 44701T), isolated from a smear-ripened cheese.</title>
        <authorList>
            <consortium name="US DOE Joint Genome Institute (JGI-PGF)"/>
            <person name="Walter F."/>
            <person name="Albersmeier A."/>
            <person name="Kalinowski J."/>
            <person name="Ruckert C."/>
        </authorList>
    </citation>
    <scope>NUCLEOTIDE SEQUENCE</scope>
    <source>
        <strain evidence="8">KCTC 23732</strain>
    </source>
</reference>
<evidence type="ECO:0000256" key="7">
    <source>
        <dbReference type="HAMAP-Rule" id="MF_00090"/>
    </source>
</evidence>
<dbReference type="Proteomes" id="UP000608345">
    <property type="component" value="Unassembled WGS sequence"/>
</dbReference>
<evidence type="ECO:0000313" key="8">
    <source>
        <dbReference type="EMBL" id="GGW75038.1"/>
    </source>
</evidence>
<feature type="active site" evidence="7">
    <location>
        <position position="138"/>
    </location>
</feature>
<evidence type="ECO:0000256" key="5">
    <source>
        <dbReference type="ARBA" id="ARBA00022679"/>
    </source>
</evidence>
<dbReference type="HAMAP" id="MF_00090">
    <property type="entry name" value="PIMT"/>
    <property type="match status" value="1"/>
</dbReference>
<dbReference type="PROSITE" id="PS01279">
    <property type="entry name" value="PCMT"/>
    <property type="match status" value="1"/>
</dbReference>
<dbReference type="EMBL" id="BMYS01000001">
    <property type="protein sequence ID" value="GGW75038.1"/>
    <property type="molecule type" value="Genomic_DNA"/>
</dbReference>
<name>A0A918MU08_9BURK</name>
<protein>
    <recommendedName>
        <fullName evidence="7">Protein-L-isoaspartate O-methyltransferase</fullName>
        <ecNumber evidence="7">2.1.1.77</ecNumber>
    </recommendedName>
    <alternativeName>
        <fullName evidence="7">L-isoaspartyl protein carboxyl methyltransferase</fullName>
    </alternativeName>
    <alternativeName>
        <fullName evidence="7">Protein L-isoaspartyl methyltransferase</fullName>
    </alternativeName>
    <alternativeName>
        <fullName evidence="7">Protein-beta-aspartate methyltransferase</fullName>
        <shortName evidence="7">PIMT</shortName>
    </alternativeName>
</protein>
<sequence>MRKPIDDLVVYGNKNVREVKKTSSFGPLAVNKIKITPTNSNTRILSGAQSFSYGQSGIASQLKPGVAGGTTGGPMNLGLNSDRLRHQMVTRLKQKGITDMRVLAAMQAVPRHIFVDQGLASRAYEDAALPIGFSQTISQPWIISRMLSIVCEDRNPKKVMEIGTGCGYQAAVMAHLFPVVYSIERIKGLYDMAREHLRDLRLVSKVSLTFGDGMLGLPAYAPFDAIVIAAAGMEIPGVLLSQLSVGGRLIAPEGTSNQRLVLIERTGQDTWDRTELEAVRFVPLRSGIQS</sequence>
<keyword evidence="3 7" id="KW-0963">Cytoplasm</keyword>
<proteinExistence type="inferred from homology"/>
<dbReference type="InterPro" id="IPR029063">
    <property type="entry name" value="SAM-dependent_MTases_sf"/>
</dbReference>
<dbReference type="InterPro" id="IPR000682">
    <property type="entry name" value="PCMT"/>
</dbReference>
<organism evidence="8 9">
    <name type="scientific">Advenella faeciporci</name>
    <dbReference type="NCBI Taxonomy" id="797535"/>
    <lineage>
        <taxon>Bacteria</taxon>
        <taxon>Pseudomonadati</taxon>
        <taxon>Pseudomonadota</taxon>
        <taxon>Betaproteobacteria</taxon>
        <taxon>Burkholderiales</taxon>
        <taxon>Alcaligenaceae</taxon>
    </lineage>
</organism>
<dbReference type="NCBIfam" id="NF001453">
    <property type="entry name" value="PRK00312.1"/>
    <property type="match status" value="1"/>
</dbReference>
<dbReference type="GO" id="GO:0032259">
    <property type="term" value="P:methylation"/>
    <property type="evidence" value="ECO:0007669"/>
    <property type="project" value="UniProtKB-KW"/>
</dbReference>
<dbReference type="GO" id="GO:0005737">
    <property type="term" value="C:cytoplasm"/>
    <property type="evidence" value="ECO:0007669"/>
    <property type="project" value="UniProtKB-SubCell"/>
</dbReference>
<evidence type="ECO:0000256" key="2">
    <source>
        <dbReference type="ARBA" id="ARBA00005369"/>
    </source>
</evidence>
<keyword evidence="4 7" id="KW-0489">Methyltransferase</keyword>
<dbReference type="AlphaFoldDB" id="A0A918MU08"/>
<gene>
    <name evidence="7" type="primary">pcm</name>
    <name evidence="8" type="ORF">GCM10011450_00370</name>
</gene>
<evidence type="ECO:0000256" key="1">
    <source>
        <dbReference type="ARBA" id="ARBA00004496"/>
    </source>
</evidence>
<evidence type="ECO:0000256" key="3">
    <source>
        <dbReference type="ARBA" id="ARBA00022490"/>
    </source>
</evidence>
<dbReference type="EC" id="2.1.1.77" evidence="7"/>
<dbReference type="GO" id="GO:0030091">
    <property type="term" value="P:protein repair"/>
    <property type="evidence" value="ECO:0007669"/>
    <property type="project" value="UniProtKB-UniRule"/>
</dbReference>
<keyword evidence="9" id="KW-1185">Reference proteome</keyword>
<reference evidence="8" key="2">
    <citation type="submission" date="2020-09" db="EMBL/GenBank/DDBJ databases">
        <authorList>
            <person name="Sun Q."/>
            <person name="Kim S."/>
        </authorList>
    </citation>
    <scope>NUCLEOTIDE SEQUENCE</scope>
    <source>
        <strain evidence="8">KCTC 23732</strain>
    </source>
</reference>
<keyword evidence="5 7" id="KW-0808">Transferase</keyword>